<accession>A0ABR2WHP2</accession>
<comment type="caution">
    <text evidence="1">The sequence shown here is derived from an EMBL/GenBank/DDBJ whole genome shotgun (WGS) entry which is preliminary data.</text>
</comment>
<name>A0ABR2WHP2_9FUNG</name>
<dbReference type="Gene3D" id="3.50.50.60">
    <property type="entry name" value="FAD/NAD(P)-binding domain"/>
    <property type="match status" value="1"/>
</dbReference>
<dbReference type="Proteomes" id="UP001479436">
    <property type="component" value="Unassembled WGS sequence"/>
</dbReference>
<gene>
    <name evidence="1" type="ORF">K7432_014388</name>
</gene>
<organism evidence="1 2">
    <name type="scientific">Basidiobolus ranarum</name>
    <dbReference type="NCBI Taxonomy" id="34480"/>
    <lineage>
        <taxon>Eukaryota</taxon>
        <taxon>Fungi</taxon>
        <taxon>Fungi incertae sedis</taxon>
        <taxon>Zoopagomycota</taxon>
        <taxon>Entomophthoromycotina</taxon>
        <taxon>Basidiobolomycetes</taxon>
        <taxon>Basidiobolales</taxon>
        <taxon>Basidiobolaceae</taxon>
        <taxon>Basidiobolus</taxon>
    </lineage>
</organism>
<dbReference type="InterPro" id="IPR036188">
    <property type="entry name" value="FAD/NAD-bd_sf"/>
</dbReference>
<protein>
    <submittedName>
        <fullName evidence="1">Uncharacterized protein</fullName>
    </submittedName>
</protein>
<feature type="non-terminal residue" evidence="1">
    <location>
        <position position="1"/>
    </location>
</feature>
<reference evidence="1 2" key="1">
    <citation type="submission" date="2023-04" db="EMBL/GenBank/DDBJ databases">
        <title>Genome of Basidiobolus ranarum AG-B5.</title>
        <authorList>
            <person name="Stajich J.E."/>
            <person name="Carter-House D."/>
            <person name="Gryganskyi A."/>
        </authorList>
    </citation>
    <scope>NUCLEOTIDE SEQUENCE [LARGE SCALE GENOMIC DNA]</scope>
    <source>
        <strain evidence="1 2">AG-B5</strain>
    </source>
</reference>
<evidence type="ECO:0000313" key="1">
    <source>
        <dbReference type="EMBL" id="KAK9761030.1"/>
    </source>
</evidence>
<dbReference type="EMBL" id="JASJQH010001614">
    <property type="protein sequence ID" value="KAK9761030.1"/>
    <property type="molecule type" value="Genomic_DNA"/>
</dbReference>
<proteinExistence type="predicted"/>
<keyword evidence="2" id="KW-1185">Reference proteome</keyword>
<evidence type="ECO:0000313" key="2">
    <source>
        <dbReference type="Proteomes" id="UP001479436"/>
    </source>
</evidence>
<sequence>LAYCGVIFVESRLYNVDERCLKESELVGHGSMLALSDNKGLLAQRNGDGSIRNYATLRIYEENVLTVEVTVAPVR</sequence>